<dbReference type="GeneID" id="4704766"/>
<dbReference type="CDD" id="cd10170">
    <property type="entry name" value="ASKHA_NBD_HSP70"/>
    <property type="match status" value="1"/>
</dbReference>
<gene>
    <name evidence="3" type="ORF">ACLA_093920</name>
</gene>
<dbReference type="Gene3D" id="3.90.640.10">
    <property type="entry name" value="Actin, Chain A, domain 4"/>
    <property type="match status" value="1"/>
</dbReference>
<keyword evidence="4" id="KW-1185">Reference proteome</keyword>
<accession>A1CFP4</accession>
<evidence type="ECO:0000313" key="4">
    <source>
        <dbReference type="Proteomes" id="UP000006701"/>
    </source>
</evidence>
<sequence length="577" mass="64326">MSCRQRIVVGIDFGTSNSGFSVAWALQTSPDDVEVLSAWPGGGNSTSTSGNIFHHQLIRSETTPRVPTTISYENNQILWGHQTSMFGEVIRGIKLLLDPTQEIKHTPVAESKKILEKYNKDPADVARDHLQLLIAKTKEVLKCRFGDAIETMEIQYVMTVPAVWTDKAKNNTLTAATEAGIPVTDLTLVSEPEAAALYCLKSIQPNTIKNGDAVLICDAGGGTVDLISYCVKSIHPLRLEEATAGTGNICGSVLLDKRFEDHLIGILGERKYRNLSQKSREFAMKYWQENIKPHFAGLSDEDDSGYSGVDYFVPLAGVGDKRMIGLESGLLTLSQQTTGGIFNPVVDEIEALIQEQMVEVSSTGKQIKAILLVGGFGSSECLLKRLRSAIINVTVMQPPNALLNVSRGAVLRGLEGNQVNKRIGRRHYGVSFSQKYDPKIHHRTDKYWNSFYKEWSVDNRMSWCIKRSESLLMKKDFVNHPIPLKAAEQDLRCVEDSLYICNMDDAPDSKTADVFKFCTLKTYLSAIPRSFFKLRTDSRGKKYYRIDYQIVMTPTSASLLFHFEFNGVSYGSVQAKY</sequence>
<dbReference type="AlphaFoldDB" id="A1CFP4"/>
<dbReference type="PANTHER" id="PTHR14187:SF82">
    <property type="entry name" value="FAMILY CHAPERONE, PUTATIVE (AFU_ORTHOLOGUE AFUA_7G08575)-RELATED"/>
    <property type="match status" value="1"/>
</dbReference>
<dbReference type="OrthoDB" id="2963168at2759"/>
<dbReference type="HOGENOM" id="CLU_009958_6_1_1"/>
<evidence type="ECO:0008006" key="5">
    <source>
        <dbReference type="Google" id="ProtNLM"/>
    </source>
</evidence>
<dbReference type="GO" id="GO:0005524">
    <property type="term" value="F:ATP binding"/>
    <property type="evidence" value="ECO:0007669"/>
    <property type="project" value="UniProtKB-KW"/>
</dbReference>
<dbReference type="Proteomes" id="UP000006701">
    <property type="component" value="Unassembled WGS sequence"/>
</dbReference>
<dbReference type="InterPro" id="IPR043129">
    <property type="entry name" value="ATPase_NBD"/>
</dbReference>
<dbReference type="STRING" id="344612.A1CFP4"/>
<dbReference type="GO" id="GO:0140662">
    <property type="term" value="F:ATP-dependent protein folding chaperone"/>
    <property type="evidence" value="ECO:0007669"/>
    <property type="project" value="InterPro"/>
</dbReference>
<dbReference type="RefSeq" id="XP_001273119.1">
    <property type="nucleotide sequence ID" value="XM_001273118.1"/>
</dbReference>
<dbReference type="PANTHER" id="PTHR14187">
    <property type="entry name" value="ALPHA KINASE/ELONGATION FACTOR 2 KINASE"/>
    <property type="match status" value="1"/>
</dbReference>
<keyword evidence="1" id="KW-0547">Nucleotide-binding</keyword>
<dbReference type="VEuPathDB" id="FungiDB:ACLA_093920"/>
<dbReference type="KEGG" id="act:ACLA_093920"/>
<dbReference type="OMA" id="IYKHTME"/>
<organism evidence="3 4">
    <name type="scientific">Aspergillus clavatus (strain ATCC 1007 / CBS 513.65 / DSM 816 / NCTC 3887 / NRRL 1 / QM 1276 / 107)</name>
    <dbReference type="NCBI Taxonomy" id="344612"/>
    <lineage>
        <taxon>Eukaryota</taxon>
        <taxon>Fungi</taxon>
        <taxon>Dikarya</taxon>
        <taxon>Ascomycota</taxon>
        <taxon>Pezizomycotina</taxon>
        <taxon>Eurotiomycetes</taxon>
        <taxon>Eurotiomycetidae</taxon>
        <taxon>Eurotiales</taxon>
        <taxon>Aspergillaceae</taxon>
        <taxon>Aspergillus</taxon>
        <taxon>Aspergillus subgen. Fumigati</taxon>
    </lineage>
</organism>
<name>A1CFP4_ASPCL</name>
<reference evidence="3 4" key="1">
    <citation type="journal article" date="2008" name="PLoS Genet.">
        <title>Genomic islands in the pathogenic filamentous fungus Aspergillus fumigatus.</title>
        <authorList>
            <person name="Fedorova N.D."/>
            <person name="Khaldi N."/>
            <person name="Joardar V.S."/>
            <person name="Maiti R."/>
            <person name="Amedeo P."/>
            <person name="Anderson M.J."/>
            <person name="Crabtree J."/>
            <person name="Silva J.C."/>
            <person name="Badger J.H."/>
            <person name="Albarraq A."/>
            <person name="Angiuoli S."/>
            <person name="Bussey H."/>
            <person name="Bowyer P."/>
            <person name="Cotty P.J."/>
            <person name="Dyer P.S."/>
            <person name="Egan A."/>
            <person name="Galens K."/>
            <person name="Fraser-Liggett C.M."/>
            <person name="Haas B.J."/>
            <person name="Inman J.M."/>
            <person name="Kent R."/>
            <person name="Lemieux S."/>
            <person name="Malavazi I."/>
            <person name="Orvis J."/>
            <person name="Roemer T."/>
            <person name="Ronning C.M."/>
            <person name="Sundaram J.P."/>
            <person name="Sutton G."/>
            <person name="Turner G."/>
            <person name="Venter J.C."/>
            <person name="White O.R."/>
            <person name="Whitty B.R."/>
            <person name="Youngman P."/>
            <person name="Wolfe K.H."/>
            <person name="Goldman G.H."/>
            <person name="Wortman J.R."/>
            <person name="Jiang B."/>
            <person name="Denning D.W."/>
            <person name="Nierman W.C."/>
        </authorList>
    </citation>
    <scope>NUCLEOTIDE SEQUENCE [LARGE SCALE GENOMIC DNA]</scope>
    <source>
        <strain evidence="4">ATCC 1007 / CBS 513.65 / DSM 816 / NCTC 3887 / NRRL 1</strain>
    </source>
</reference>
<dbReference type="eggNOG" id="KOG0101">
    <property type="taxonomic scope" value="Eukaryota"/>
</dbReference>
<evidence type="ECO:0000313" key="3">
    <source>
        <dbReference type="EMBL" id="EAW11693.1"/>
    </source>
</evidence>
<dbReference type="SUPFAM" id="SSF53067">
    <property type="entry name" value="Actin-like ATPase domain"/>
    <property type="match status" value="2"/>
</dbReference>
<protein>
    <recommendedName>
        <fullName evidence="5">Hsp70 family chaperone</fullName>
    </recommendedName>
</protein>
<evidence type="ECO:0000256" key="2">
    <source>
        <dbReference type="ARBA" id="ARBA00022840"/>
    </source>
</evidence>
<evidence type="ECO:0000256" key="1">
    <source>
        <dbReference type="ARBA" id="ARBA00022741"/>
    </source>
</evidence>
<dbReference type="EMBL" id="DS027052">
    <property type="protein sequence ID" value="EAW11693.1"/>
    <property type="molecule type" value="Genomic_DNA"/>
</dbReference>
<keyword evidence="2" id="KW-0067">ATP-binding</keyword>
<dbReference type="InterPro" id="IPR013126">
    <property type="entry name" value="Hsp_70_fam"/>
</dbReference>
<proteinExistence type="predicted"/>
<dbReference type="Pfam" id="PF00012">
    <property type="entry name" value="HSP70"/>
    <property type="match status" value="1"/>
</dbReference>
<dbReference type="Gene3D" id="3.30.420.40">
    <property type="match status" value="2"/>
</dbReference>